<reference evidence="16" key="1">
    <citation type="submission" date="2025-08" db="UniProtKB">
        <authorList>
            <consortium name="Ensembl"/>
        </authorList>
    </citation>
    <scope>IDENTIFICATION</scope>
</reference>
<dbReference type="Gene3D" id="2.60.40.3210">
    <property type="entry name" value="Zona pellucida, ZP-N domain"/>
    <property type="match status" value="1"/>
</dbReference>
<keyword evidence="13" id="KW-0325">Glycoprotein</keyword>
<evidence type="ECO:0000256" key="4">
    <source>
        <dbReference type="ARBA" id="ARBA00022475"/>
    </source>
</evidence>
<reference evidence="16" key="2">
    <citation type="submission" date="2025-09" db="UniProtKB">
        <authorList>
            <consortium name="Ensembl"/>
        </authorList>
    </citation>
    <scope>IDENTIFICATION</scope>
</reference>
<dbReference type="GO" id="GO:2000344">
    <property type="term" value="P:positive regulation of acrosome reaction"/>
    <property type="evidence" value="ECO:0007669"/>
    <property type="project" value="UniProtKB-UniRule"/>
</dbReference>
<accession>A0A8C4GVT6</accession>
<dbReference type="PRINTS" id="PR00023">
    <property type="entry name" value="ZPELLUCIDA"/>
</dbReference>
<keyword evidence="7 14" id="KW-0165">Cleavage on pair of basic residues</keyword>
<organism evidence="16 17">
    <name type="scientific">Dicentrarchus labrax</name>
    <name type="common">European seabass</name>
    <name type="synonym">Morone labrax</name>
    <dbReference type="NCBI Taxonomy" id="13489"/>
    <lineage>
        <taxon>Eukaryota</taxon>
        <taxon>Metazoa</taxon>
        <taxon>Chordata</taxon>
        <taxon>Craniata</taxon>
        <taxon>Vertebrata</taxon>
        <taxon>Euteleostomi</taxon>
        <taxon>Actinopterygii</taxon>
        <taxon>Neopterygii</taxon>
        <taxon>Teleostei</taxon>
        <taxon>Neoteleostei</taxon>
        <taxon>Acanthomorphata</taxon>
        <taxon>Eupercaria</taxon>
        <taxon>Moronidae</taxon>
        <taxon>Dicentrarchus</taxon>
    </lineage>
</organism>
<evidence type="ECO:0000256" key="14">
    <source>
        <dbReference type="RuleBase" id="RU367066"/>
    </source>
</evidence>
<comment type="PTM">
    <text evidence="14">Proteolytically cleaved before the transmembrane segment to yield the secreted ectodomain incorporated in the zona pellucida.</text>
</comment>
<dbReference type="FunFam" id="2.60.40.4100:FF:000002">
    <property type="entry name" value="Zona pellucida sperm-binding protein 3"/>
    <property type="match status" value="1"/>
</dbReference>
<evidence type="ECO:0000256" key="5">
    <source>
        <dbReference type="ARBA" id="ARBA00022525"/>
    </source>
</evidence>
<evidence type="ECO:0000256" key="10">
    <source>
        <dbReference type="ARBA" id="ARBA00022989"/>
    </source>
</evidence>
<comment type="function">
    <text evidence="14">Component of the zona pellucida, an extracellular matrix surrounding oocytes which mediates sperm binding, induction of the acrosome reaction and prevents post-fertilization polyspermy. The zona pellucida is composed of 3 to 4 glycoproteins, ZP1, ZP2, ZP3, and ZP4. ZP3 is essential for sperm binding and zona matrix formation.</text>
</comment>
<dbReference type="InterPro" id="IPR055355">
    <property type="entry name" value="ZP-C"/>
</dbReference>
<evidence type="ECO:0000256" key="12">
    <source>
        <dbReference type="ARBA" id="ARBA00023157"/>
    </source>
</evidence>
<protein>
    <recommendedName>
        <fullName evidence="3 14">Zona pellucida sperm-binding protein 3</fullName>
    </recommendedName>
</protein>
<evidence type="ECO:0000313" key="17">
    <source>
        <dbReference type="Proteomes" id="UP000694389"/>
    </source>
</evidence>
<evidence type="ECO:0000313" key="16">
    <source>
        <dbReference type="Ensembl" id="ENSDLAP00005033366.2"/>
    </source>
</evidence>
<name>A0A8C4GVT6_DICLA</name>
<dbReference type="Proteomes" id="UP000694389">
    <property type="component" value="Unassembled WGS sequence"/>
</dbReference>
<dbReference type="SMART" id="SM00241">
    <property type="entry name" value="ZP"/>
    <property type="match status" value="1"/>
</dbReference>
<dbReference type="GO" id="GO:0035804">
    <property type="term" value="F:structural constituent of egg coat"/>
    <property type="evidence" value="ECO:0007669"/>
    <property type="project" value="UniProtKB-UniRule"/>
</dbReference>
<dbReference type="FunFam" id="2.60.40.3210:FF:000001">
    <property type="entry name" value="Zona pellucida sperm-binding protein 3"/>
    <property type="match status" value="1"/>
</dbReference>
<keyword evidence="9 14" id="KW-0732">Signal</keyword>
<comment type="similarity">
    <text evidence="2 14">Belongs to the ZP domain family. ZPC subfamily.</text>
</comment>
<dbReference type="GO" id="GO:0007339">
    <property type="term" value="P:binding of sperm to zona pellucida"/>
    <property type="evidence" value="ECO:0007669"/>
    <property type="project" value="UniProtKB-UniRule"/>
</dbReference>
<evidence type="ECO:0000256" key="3">
    <source>
        <dbReference type="ARBA" id="ARBA00017980"/>
    </source>
</evidence>
<keyword evidence="6 14" id="KW-0272">Extracellular matrix</keyword>
<dbReference type="GO" id="GO:0005886">
    <property type="term" value="C:plasma membrane"/>
    <property type="evidence" value="ECO:0007669"/>
    <property type="project" value="UniProtKB-SubCell"/>
</dbReference>
<keyword evidence="8" id="KW-0812">Transmembrane</keyword>
<dbReference type="GO" id="GO:0032190">
    <property type="term" value="F:acrosin binding"/>
    <property type="evidence" value="ECO:0007669"/>
    <property type="project" value="TreeGrafter"/>
</dbReference>
<keyword evidence="11" id="KW-0472">Membrane</keyword>
<dbReference type="AlphaFoldDB" id="A0A8C4GVT6"/>
<keyword evidence="12 14" id="KW-1015">Disulfide bond</keyword>
<dbReference type="Pfam" id="PF23344">
    <property type="entry name" value="ZP-N"/>
    <property type="match status" value="1"/>
</dbReference>
<keyword evidence="5 14" id="KW-0964">Secreted</keyword>
<comment type="subcellular location">
    <subcellularLocation>
        <location evidence="1">Secreted</location>
        <location evidence="1">Extracellular space</location>
        <location evidence="1">Extracellular matrix</location>
    </subcellularLocation>
    <subcellularLocation>
        <location evidence="14">Zona pellucida</location>
    </subcellularLocation>
    <subcellularLocation>
        <location evidence="14">Cell membrane</location>
        <topology evidence="14">Single-pass type I membrane protein</topology>
    </subcellularLocation>
</comment>
<feature type="chain" id="PRO_5041484342" description="Zona pellucida sperm-binding protein 3" evidence="14">
    <location>
        <begin position="24"/>
        <end position="374"/>
    </location>
</feature>
<dbReference type="GeneTree" id="ENSGT01030000234567"/>
<sequence length="374" mass="42570">MPLISIYFTVSLYILCKLETIQCYTYQTKPLFLSFSDLAALEANSLDQTNKPNSHSGDHKVKTFVVKCHEDSIEVVMKVYLFDPVLPVEPERFRLGPASVEQHHCKAKVSGNGEYVIRAPLTDCGSKMMFTQSAVLYNNLLLYSPPPTSAGDMFHGGEAAAVPVQCEYRSSRALKPTWTPLISIQSMRLQLDFHLRLMTDDWSSERKSSVYFPGETVNMEASVDHHPLPLRLYVTSCVATLTPDVNSYPRYPFIDHHGCFTDSQLNGSSSRFLPRVQDQLLQIQLQPFLFHQDHRHTMYITCYLETEPISNRDPVKRACSFMSGRWRSVDGDDRVCESCRSARSDHKRALRSKHRQTVSDTSMLCLGLNIVFIK</sequence>
<evidence type="ECO:0000256" key="13">
    <source>
        <dbReference type="ARBA" id="ARBA00023180"/>
    </source>
</evidence>
<dbReference type="Ensembl" id="ENSDLAT00005035604.2">
    <property type="protein sequence ID" value="ENSDLAP00005033366.2"/>
    <property type="gene ID" value="ENSDLAG00005014916.2"/>
</dbReference>
<evidence type="ECO:0000256" key="1">
    <source>
        <dbReference type="ARBA" id="ARBA00004498"/>
    </source>
</evidence>
<dbReference type="PROSITE" id="PS51034">
    <property type="entry name" value="ZP_2"/>
    <property type="match status" value="1"/>
</dbReference>
<evidence type="ECO:0000256" key="9">
    <source>
        <dbReference type="ARBA" id="ARBA00022729"/>
    </source>
</evidence>
<dbReference type="Pfam" id="PF00100">
    <property type="entry name" value="Zona_pellucida"/>
    <property type="match status" value="1"/>
</dbReference>
<dbReference type="GO" id="GO:0035803">
    <property type="term" value="P:egg coat formation"/>
    <property type="evidence" value="ECO:0007669"/>
    <property type="project" value="UniProtKB-UniRule"/>
</dbReference>
<dbReference type="InterPro" id="IPR048290">
    <property type="entry name" value="ZP_chr"/>
</dbReference>
<evidence type="ECO:0000256" key="11">
    <source>
        <dbReference type="ARBA" id="ARBA00023136"/>
    </source>
</evidence>
<proteinExistence type="inferred from homology"/>
<evidence type="ECO:0000256" key="8">
    <source>
        <dbReference type="ARBA" id="ARBA00022692"/>
    </source>
</evidence>
<evidence type="ECO:0000259" key="15">
    <source>
        <dbReference type="PROSITE" id="PS51034"/>
    </source>
</evidence>
<comment type="domain">
    <text evidence="14">The ZP domain is involved in the polymerization of the ZP proteins to form the zona pellucida.</text>
</comment>
<keyword evidence="17" id="KW-1185">Reference proteome</keyword>
<dbReference type="InterPro" id="IPR042235">
    <property type="entry name" value="ZP-C_dom"/>
</dbReference>
<dbReference type="GO" id="GO:0035805">
    <property type="term" value="C:egg coat"/>
    <property type="evidence" value="ECO:0007669"/>
    <property type="project" value="UniProtKB-SubCell"/>
</dbReference>
<feature type="signal peptide" evidence="14">
    <location>
        <begin position="1"/>
        <end position="23"/>
    </location>
</feature>
<dbReference type="PANTHER" id="PTHR11576">
    <property type="entry name" value="ZONA PELLUCIDA SPERM-BINDING PROTEIN 3"/>
    <property type="match status" value="1"/>
</dbReference>
<dbReference type="Gene3D" id="2.60.40.4100">
    <property type="entry name" value="Zona pellucida, ZP-C domain"/>
    <property type="match status" value="1"/>
</dbReference>
<keyword evidence="10" id="KW-1133">Transmembrane helix</keyword>
<dbReference type="PANTHER" id="PTHR11576:SF2">
    <property type="entry name" value="ZONA PELLUCIDA SPERM-BINDING PROTEIN 3"/>
    <property type="match status" value="1"/>
</dbReference>
<dbReference type="InterPro" id="IPR001507">
    <property type="entry name" value="ZP_dom"/>
</dbReference>
<feature type="domain" description="ZP" evidence="15">
    <location>
        <begin position="67"/>
        <end position="326"/>
    </location>
</feature>
<evidence type="ECO:0000256" key="6">
    <source>
        <dbReference type="ARBA" id="ARBA00022530"/>
    </source>
</evidence>
<evidence type="ECO:0000256" key="7">
    <source>
        <dbReference type="ARBA" id="ARBA00022685"/>
    </source>
</evidence>
<keyword evidence="4 14" id="KW-1003">Cell membrane</keyword>
<dbReference type="InterPro" id="IPR055356">
    <property type="entry name" value="ZP-N"/>
</dbReference>
<evidence type="ECO:0000256" key="2">
    <source>
        <dbReference type="ARBA" id="ARBA00006735"/>
    </source>
</evidence>